<feature type="region of interest" description="Disordered" evidence="1">
    <location>
        <begin position="220"/>
        <end position="247"/>
    </location>
</feature>
<dbReference type="EMBL" id="RRYP01000816">
    <property type="protein sequence ID" value="TNV86823.1"/>
    <property type="molecule type" value="Genomic_DNA"/>
</dbReference>
<dbReference type="AlphaFoldDB" id="A0A8J8TA16"/>
<evidence type="ECO:0000256" key="1">
    <source>
        <dbReference type="SAM" id="MobiDB-lite"/>
    </source>
</evidence>
<dbReference type="InterPro" id="IPR036322">
    <property type="entry name" value="WD40_repeat_dom_sf"/>
</dbReference>
<organism evidence="2 3">
    <name type="scientific">Halteria grandinella</name>
    <dbReference type="NCBI Taxonomy" id="5974"/>
    <lineage>
        <taxon>Eukaryota</taxon>
        <taxon>Sar</taxon>
        <taxon>Alveolata</taxon>
        <taxon>Ciliophora</taxon>
        <taxon>Intramacronucleata</taxon>
        <taxon>Spirotrichea</taxon>
        <taxon>Stichotrichia</taxon>
        <taxon>Sporadotrichida</taxon>
        <taxon>Halteriidae</taxon>
        <taxon>Halteria</taxon>
    </lineage>
</organism>
<comment type="caution">
    <text evidence="2">The sequence shown here is derived from an EMBL/GenBank/DDBJ whole genome shotgun (WGS) entry which is preliminary data.</text>
</comment>
<evidence type="ECO:0000313" key="3">
    <source>
        <dbReference type="Proteomes" id="UP000785679"/>
    </source>
</evidence>
<feature type="compositionally biased region" description="Basic and acidic residues" evidence="1">
    <location>
        <begin position="124"/>
        <end position="138"/>
    </location>
</feature>
<protein>
    <submittedName>
        <fullName evidence="2">Uncharacterized protein</fullName>
    </submittedName>
</protein>
<dbReference type="SUPFAM" id="SSF50978">
    <property type="entry name" value="WD40 repeat-like"/>
    <property type="match status" value="1"/>
</dbReference>
<reference evidence="2" key="1">
    <citation type="submission" date="2019-06" db="EMBL/GenBank/DDBJ databases">
        <authorList>
            <person name="Zheng W."/>
        </authorList>
    </citation>
    <scope>NUCLEOTIDE SEQUENCE</scope>
    <source>
        <strain evidence="2">QDHG01</strain>
    </source>
</reference>
<feature type="region of interest" description="Disordered" evidence="1">
    <location>
        <begin position="124"/>
        <end position="145"/>
    </location>
</feature>
<sequence>MSKAQTFDKIMFQRASETINFEASCFSTLPQNSYACLAIGRQIHVYDYLKNELLFKLHVSNVQQLYLLDKEQILAIREVGMPDQLKMFSIKMQSYLYAAGQKQRQLAFTKEEKKLEKEKKMRQAEKKMQKMRKQRDQPDFEEEFMPPGKMFSGDTFLMSNALSGQLSQVMEEDSALNCRVVSFDERVKELIMTRSNSEFGFFTVLSNAKFTIYYAYSDVEEEEEDDEEEDYGEEDEEEDHYKEEKPPKITLSCDKQWELHFSSVPQPIGKVICLDMDDACERMITGSSNGALTMWNIKERQFQRIIYKDEEASIDRVRMLTKDGLKAIIVTSDPDVIQCDLTAGTRKSFMKPGGMGKCQHIFVERSEQIMIGFFSDNSLGVFNIPNNQLLRCLSNLDYSRAFLTDSCTQLITADPCSRGLDFYWMQWDNQVKKIERPPPVVAAPVVEVKQVVVQKKKSSTCAIF</sequence>
<feature type="compositionally biased region" description="Acidic residues" evidence="1">
    <location>
        <begin position="220"/>
        <end position="238"/>
    </location>
</feature>
<dbReference type="InterPro" id="IPR015943">
    <property type="entry name" value="WD40/YVTN_repeat-like_dom_sf"/>
</dbReference>
<accession>A0A8J8TA16</accession>
<dbReference type="Proteomes" id="UP000785679">
    <property type="component" value="Unassembled WGS sequence"/>
</dbReference>
<name>A0A8J8TA16_HALGN</name>
<dbReference type="Gene3D" id="2.130.10.10">
    <property type="entry name" value="YVTN repeat-like/Quinoprotein amine dehydrogenase"/>
    <property type="match status" value="1"/>
</dbReference>
<proteinExistence type="predicted"/>
<keyword evidence="3" id="KW-1185">Reference proteome</keyword>
<evidence type="ECO:0000313" key="2">
    <source>
        <dbReference type="EMBL" id="TNV86823.1"/>
    </source>
</evidence>
<gene>
    <name evidence="2" type="ORF">FGO68_gene13275</name>
</gene>